<organism evidence="1 2">
    <name type="scientific">Nitrospina watsonii</name>
    <dbReference type="NCBI Taxonomy" id="1323948"/>
    <lineage>
        <taxon>Bacteria</taxon>
        <taxon>Pseudomonadati</taxon>
        <taxon>Nitrospinota/Tectimicrobiota group</taxon>
        <taxon>Nitrospinota</taxon>
        <taxon>Nitrospinia</taxon>
        <taxon>Nitrospinales</taxon>
        <taxon>Nitrospinaceae</taxon>
        <taxon>Nitrospina</taxon>
    </lineage>
</organism>
<proteinExistence type="predicted"/>
<sequence>MMRQVKICYVYAGLGERFDSKGKRPNAVPGACLKVFARPSVSRIVSAGPALQHHHPI</sequence>
<reference evidence="1 2" key="1">
    <citation type="submission" date="2022-09" db="EMBL/GenBank/DDBJ databases">
        <authorList>
            <person name="Kop L."/>
        </authorList>
    </citation>
    <scope>NUCLEOTIDE SEQUENCE [LARGE SCALE GENOMIC DNA]</scope>
    <source>
        <strain evidence="1 2">347</strain>
    </source>
</reference>
<protein>
    <submittedName>
        <fullName evidence="1">Uncharacterized protein</fullName>
    </submittedName>
</protein>
<evidence type="ECO:0000313" key="2">
    <source>
        <dbReference type="Proteomes" id="UP001157733"/>
    </source>
</evidence>
<dbReference type="Proteomes" id="UP001157733">
    <property type="component" value="Chromosome"/>
</dbReference>
<dbReference type="EMBL" id="OX336137">
    <property type="protein sequence ID" value="CAI2718460.1"/>
    <property type="molecule type" value="Genomic_DNA"/>
</dbReference>
<gene>
    <name evidence="1" type="ORF">NSPWAT_1601</name>
</gene>
<keyword evidence="2" id="KW-1185">Reference proteome</keyword>
<accession>A0ABM9HE85</accession>
<evidence type="ECO:0000313" key="1">
    <source>
        <dbReference type="EMBL" id="CAI2718460.1"/>
    </source>
</evidence>
<name>A0ABM9HE85_9BACT</name>